<feature type="region of interest" description="Disordered" evidence="2">
    <location>
        <begin position="71"/>
        <end position="118"/>
    </location>
</feature>
<keyword evidence="1" id="KW-0479">Metal-binding</keyword>
<evidence type="ECO:0000256" key="2">
    <source>
        <dbReference type="SAM" id="MobiDB-lite"/>
    </source>
</evidence>
<feature type="compositionally biased region" description="Basic and acidic residues" evidence="2">
    <location>
        <begin position="100"/>
        <end position="118"/>
    </location>
</feature>
<evidence type="ECO:0000256" key="1">
    <source>
        <dbReference type="PROSITE-ProRule" id="PRU00047"/>
    </source>
</evidence>
<feature type="domain" description="CCHC-type" evidence="3">
    <location>
        <begin position="128"/>
        <end position="142"/>
    </location>
</feature>
<reference evidence="4" key="1">
    <citation type="submission" date="2020-07" db="EMBL/GenBank/DDBJ databases">
        <title>The High-quality genome of the commercially important snow crab, Chionoecetes opilio.</title>
        <authorList>
            <person name="Jeong J.-H."/>
            <person name="Ryu S."/>
        </authorList>
    </citation>
    <scope>NUCLEOTIDE SEQUENCE</scope>
    <source>
        <strain evidence="4">MADBK_172401_WGS</strain>
        <tissue evidence="4">Digestive gland</tissue>
    </source>
</reference>
<keyword evidence="1" id="KW-0862">Zinc</keyword>
<dbReference type="GO" id="GO:0008270">
    <property type="term" value="F:zinc ion binding"/>
    <property type="evidence" value="ECO:0007669"/>
    <property type="project" value="UniProtKB-KW"/>
</dbReference>
<dbReference type="GO" id="GO:0003676">
    <property type="term" value="F:nucleic acid binding"/>
    <property type="evidence" value="ECO:0007669"/>
    <property type="project" value="InterPro"/>
</dbReference>
<proteinExistence type="predicted"/>
<keyword evidence="5" id="KW-1185">Reference proteome</keyword>
<dbReference type="InterPro" id="IPR036875">
    <property type="entry name" value="Znf_CCHC_sf"/>
</dbReference>
<dbReference type="PROSITE" id="PS50158">
    <property type="entry name" value="ZF_CCHC"/>
    <property type="match status" value="1"/>
</dbReference>
<protein>
    <recommendedName>
        <fullName evidence="3">CCHC-type domain-containing protein</fullName>
    </recommendedName>
</protein>
<organism evidence="4 5">
    <name type="scientific">Chionoecetes opilio</name>
    <name type="common">Atlantic snow crab</name>
    <name type="synonym">Cancer opilio</name>
    <dbReference type="NCBI Taxonomy" id="41210"/>
    <lineage>
        <taxon>Eukaryota</taxon>
        <taxon>Metazoa</taxon>
        <taxon>Ecdysozoa</taxon>
        <taxon>Arthropoda</taxon>
        <taxon>Crustacea</taxon>
        <taxon>Multicrustacea</taxon>
        <taxon>Malacostraca</taxon>
        <taxon>Eumalacostraca</taxon>
        <taxon>Eucarida</taxon>
        <taxon>Decapoda</taxon>
        <taxon>Pleocyemata</taxon>
        <taxon>Brachyura</taxon>
        <taxon>Eubrachyura</taxon>
        <taxon>Majoidea</taxon>
        <taxon>Majidae</taxon>
        <taxon>Chionoecetes</taxon>
    </lineage>
</organism>
<accession>A0A8J5CWR0</accession>
<dbReference type="EMBL" id="JACEEZ010010455">
    <property type="protein sequence ID" value="KAG0721815.1"/>
    <property type="molecule type" value="Genomic_DNA"/>
</dbReference>
<dbReference type="AlphaFoldDB" id="A0A8J5CWR0"/>
<sequence length="167" mass="19270">MARSRISRLNPTPEEQYRGRQAVPSYGHDRSQPFPTRIRHTGSKGNPETFQEAPRQNLHYYRHFPPPPLTNSYSVAPYAHQPTRPRHTPSLPPTSANYRPEYKDVNDAPGGRDHYPRHREQQGRKACCYNCGEFNHQQLNCRFDHKVKCGSCQRLGHKSKLCASYSA</sequence>
<dbReference type="InterPro" id="IPR001878">
    <property type="entry name" value="Znf_CCHC"/>
</dbReference>
<comment type="caution">
    <text evidence="4">The sequence shown here is derived from an EMBL/GenBank/DDBJ whole genome shotgun (WGS) entry which is preliminary data.</text>
</comment>
<dbReference type="SUPFAM" id="SSF57756">
    <property type="entry name" value="Retrovirus zinc finger-like domains"/>
    <property type="match status" value="1"/>
</dbReference>
<dbReference type="Proteomes" id="UP000770661">
    <property type="component" value="Unassembled WGS sequence"/>
</dbReference>
<evidence type="ECO:0000259" key="3">
    <source>
        <dbReference type="PROSITE" id="PS50158"/>
    </source>
</evidence>
<evidence type="ECO:0000313" key="5">
    <source>
        <dbReference type="Proteomes" id="UP000770661"/>
    </source>
</evidence>
<name>A0A8J5CWR0_CHIOP</name>
<evidence type="ECO:0000313" key="4">
    <source>
        <dbReference type="EMBL" id="KAG0721815.1"/>
    </source>
</evidence>
<gene>
    <name evidence="4" type="ORF">GWK47_045671</name>
</gene>
<keyword evidence="1" id="KW-0863">Zinc-finger</keyword>
<dbReference type="OrthoDB" id="6110336at2759"/>
<feature type="region of interest" description="Disordered" evidence="2">
    <location>
        <begin position="1"/>
        <end position="51"/>
    </location>
</feature>